<dbReference type="AlphaFoldDB" id="A0A9P4QI21"/>
<feature type="compositionally biased region" description="Low complexity" evidence="1">
    <location>
        <begin position="233"/>
        <end position="248"/>
    </location>
</feature>
<gene>
    <name evidence="2" type="ORF">EJ04DRAFT_158884</name>
</gene>
<proteinExistence type="predicted"/>
<evidence type="ECO:0000313" key="2">
    <source>
        <dbReference type="EMBL" id="KAF2726834.1"/>
    </source>
</evidence>
<feature type="compositionally biased region" description="Polar residues" evidence="1">
    <location>
        <begin position="1"/>
        <end position="27"/>
    </location>
</feature>
<evidence type="ECO:0000256" key="1">
    <source>
        <dbReference type="SAM" id="MobiDB-lite"/>
    </source>
</evidence>
<dbReference type="EMBL" id="ML996384">
    <property type="protein sequence ID" value="KAF2726834.1"/>
    <property type="molecule type" value="Genomic_DNA"/>
</dbReference>
<feature type="compositionally biased region" description="Polar residues" evidence="1">
    <location>
        <begin position="216"/>
        <end position="232"/>
    </location>
</feature>
<sequence length="304" mass="34146">MSQRTLPSSCNRSVRVSTPSRTQSTVRRASDSDRGDFPFSTFPVRSRTDPEAYYRRLRPNHTKHDLIARIDWGSTLQKRSLTWQLKKHQKLLEARRDSCKSNCSHPFYRSYGCLSTSGGAPSSTFNYTIHSHNQSLFPNELACLERFTRSTTIMPNEGWPYQFQAPTRFSEDGQFVDSVYLDESIHADPMEMNNNNITEYTYSDDFLVGLPERSGSETGHSNTSNASNRTWTGSSNESSPSSPNTTGSLDTLVPFMLPHQHVGPLSMVQGPFEPVCHAETNNVHSSMSMDLNTNYPSASVPAIQ</sequence>
<evidence type="ECO:0000313" key="3">
    <source>
        <dbReference type="Proteomes" id="UP000799444"/>
    </source>
</evidence>
<keyword evidence="3" id="KW-1185">Reference proteome</keyword>
<feature type="region of interest" description="Disordered" evidence="1">
    <location>
        <begin position="1"/>
        <end position="41"/>
    </location>
</feature>
<feature type="region of interest" description="Disordered" evidence="1">
    <location>
        <begin position="209"/>
        <end position="251"/>
    </location>
</feature>
<accession>A0A9P4QI21</accession>
<protein>
    <submittedName>
        <fullName evidence="2">Uncharacterized protein</fullName>
    </submittedName>
</protein>
<reference evidence="2" key="1">
    <citation type="journal article" date="2020" name="Stud. Mycol.">
        <title>101 Dothideomycetes genomes: a test case for predicting lifestyles and emergence of pathogens.</title>
        <authorList>
            <person name="Haridas S."/>
            <person name="Albert R."/>
            <person name="Binder M."/>
            <person name="Bloem J."/>
            <person name="Labutti K."/>
            <person name="Salamov A."/>
            <person name="Andreopoulos B."/>
            <person name="Baker S."/>
            <person name="Barry K."/>
            <person name="Bills G."/>
            <person name="Bluhm B."/>
            <person name="Cannon C."/>
            <person name="Castanera R."/>
            <person name="Culley D."/>
            <person name="Daum C."/>
            <person name="Ezra D."/>
            <person name="Gonzalez J."/>
            <person name="Henrissat B."/>
            <person name="Kuo A."/>
            <person name="Liang C."/>
            <person name="Lipzen A."/>
            <person name="Lutzoni F."/>
            <person name="Magnuson J."/>
            <person name="Mondo S."/>
            <person name="Nolan M."/>
            <person name="Ohm R."/>
            <person name="Pangilinan J."/>
            <person name="Park H.-J."/>
            <person name="Ramirez L."/>
            <person name="Alfaro M."/>
            <person name="Sun H."/>
            <person name="Tritt A."/>
            <person name="Yoshinaga Y."/>
            <person name="Zwiers L.-H."/>
            <person name="Turgeon B."/>
            <person name="Goodwin S."/>
            <person name="Spatafora J."/>
            <person name="Crous P."/>
            <person name="Grigoriev I."/>
        </authorList>
    </citation>
    <scope>NUCLEOTIDE SEQUENCE</scope>
    <source>
        <strain evidence="2">CBS 125425</strain>
    </source>
</reference>
<name>A0A9P4QI21_9PLEO</name>
<organism evidence="2 3">
    <name type="scientific">Polyplosphaeria fusca</name>
    <dbReference type="NCBI Taxonomy" id="682080"/>
    <lineage>
        <taxon>Eukaryota</taxon>
        <taxon>Fungi</taxon>
        <taxon>Dikarya</taxon>
        <taxon>Ascomycota</taxon>
        <taxon>Pezizomycotina</taxon>
        <taxon>Dothideomycetes</taxon>
        <taxon>Pleosporomycetidae</taxon>
        <taxon>Pleosporales</taxon>
        <taxon>Tetraplosphaeriaceae</taxon>
        <taxon>Polyplosphaeria</taxon>
    </lineage>
</organism>
<comment type="caution">
    <text evidence="2">The sequence shown here is derived from an EMBL/GenBank/DDBJ whole genome shotgun (WGS) entry which is preliminary data.</text>
</comment>
<dbReference type="Proteomes" id="UP000799444">
    <property type="component" value="Unassembled WGS sequence"/>
</dbReference>